<gene>
    <name evidence="3" type="ORF">GRI58_09875</name>
</gene>
<keyword evidence="2" id="KW-0812">Transmembrane</keyword>
<dbReference type="InterPro" id="IPR003423">
    <property type="entry name" value="OMP_efflux"/>
</dbReference>
<keyword evidence="2" id="KW-0732">Signal</keyword>
<dbReference type="EMBL" id="WTYA01000007">
    <property type="protein sequence ID" value="MXP29128.1"/>
    <property type="molecule type" value="Genomic_DNA"/>
</dbReference>
<keyword evidence="4" id="KW-1185">Reference proteome</keyword>
<name>A0A845AQC3_9SPHN</name>
<dbReference type="AlphaFoldDB" id="A0A845AQC3"/>
<proteinExistence type="inferred from homology"/>
<sequence length="490" mass="52232">MRDILPIRTLLFAASAASALAGCTVGPDFAPPQAPSATSYRAAYDTSGMPVPGAPAVIRGEGPELRWWTAFNSPALDKLVDQALAKNASLEASNATLAAAREQVAAVRGKQLPQIDANARAEHEQVNLASVGFKANPALGIDGNPEFNLYSVGAGVSFDLDPFGKLRRGTEETAAKAEAQLRQTEAAHLAVAGKVVTQVLTIAAIRDRIATANALLADDRRNVDLTNKRKQAGEGTLVEVLNAQSQFENDRSDIPQLKQQLAEARHLLATLIGVTPSELGPTDFDFSQFTLPSQIPVTLPSQLVHKRPDILQAEANFHAATAAVGVATANLYPDINIGASLEQGSTDFTHLLGNSSRGFDLFGGLLAPIFHGGTLKAEKRAAVDRAKASAATYRQTVLQAFQQVADLLQAVDSDARSVANQHEATAVAQKSLNLSRRSFQVGNTGILQTLDAERQYQKARYNLVEAQARQFTNVAQLYVATAGGWIEQKN</sequence>
<evidence type="ECO:0000313" key="4">
    <source>
        <dbReference type="Proteomes" id="UP000439780"/>
    </source>
</evidence>
<protein>
    <submittedName>
        <fullName evidence="3">Efflux transporter outer membrane subunit</fullName>
    </submittedName>
</protein>
<keyword evidence="2" id="KW-0472">Membrane</keyword>
<dbReference type="GO" id="GO:0005886">
    <property type="term" value="C:plasma membrane"/>
    <property type="evidence" value="ECO:0007669"/>
    <property type="project" value="UniProtKB-SubCell"/>
</dbReference>
<comment type="subcellular location">
    <subcellularLocation>
        <location evidence="2">Cell membrane</location>
        <topology evidence="2">Lipid-anchor</topology>
    </subcellularLocation>
</comment>
<evidence type="ECO:0000313" key="3">
    <source>
        <dbReference type="EMBL" id="MXP29128.1"/>
    </source>
</evidence>
<keyword evidence="2" id="KW-0564">Palmitate</keyword>
<dbReference type="PANTHER" id="PTHR30203">
    <property type="entry name" value="OUTER MEMBRANE CATION EFFLUX PROTEIN"/>
    <property type="match status" value="1"/>
</dbReference>
<dbReference type="Gene3D" id="2.20.200.10">
    <property type="entry name" value="Outer membrane efflux proteins (OEP)"/>
    <property type="match status" value="1"/>
</dbReference>
<dbReference type="Proteomes" id="UP000439780">
    <property type="component" value="Unassembled WGS sequence"/>
</dbReference>
<dbReference type="Gene3D" id="1.20.1600.10">
    <property type="entry name" value="Outer membrane efflux proteins (OEP)"/>
    <property type="match status" value="1"/>
</dbReference>
<organism evidence="3 4">
    <name type="scientific">Qipengyuania algicida</name>
    <dbReference type="NCBI Taxonomy" id="1836209"/>
    <lineage>
        <taxon>Bacteria</taxon>
        <taxon>Pseudomonadati</taxon>
        <taxon>Pseudomonadota</taxon>
        <taxon>Alphaproteobacteria</taxon>
        <taxon>Sphingomonadales</taxon>
        <taxon>Erythrobacteraceae</taxon>
        <taxon>Qipengyuania</taxon>
    </lineage>
</organism>
<dbReference type="NCBIfam" id="TIGR01845">
    <property type="entry name" value="outer_NodT"/>
    <property type="match status" value="1"/>
</dbReference>
<comment type="similarity">
    <text evidence="1 2">Belongs to the outer membrane factor (OMF) (TC 1.B.17) family.</text>
</comment>
<feature type="chain" id="PRO_5033101006" evidence="2">
    <location>
        <begin position="22"/>
        <end position="490"/>
    </location>
</feature>
<feature type="signal peptide" evidence="2">
    <location>
        <begin position="1"/>
        <end position="21"/>
    </location>
</feature>
<reference evidence="3 4" key="1">
    <citation type="submission" date="2019-12" db="EMBL/GenBank/DDBJ databases">
        <title>Genomic-based taxomic classification of the family Erythrobacteraceae.</title>
        <authorList>
            <person name="Xu L."/>
        </authorList>
    </citation>
    <scope>NUCLEOTIDE SEQUENCE [LARGE SCALE GENOMIC DNA]</scope>
    <source>
        <strain evidence="3 4">KEMB 9005-328</strain>
    </source>
</reference>
<dbReference type="RefSeq" id="WP_160753433.1">
    <property type="nucleotide sequence ID" value="NZ_WTYA01000007.1"/>
</dbReference>
<keyword evidence="2" id="KW-1134">Transmembrane beta strand</keyword>
<dbReference type="PROSITE" id="PS51257">
    <property type="entry name" value="PROKAR_LIPOPROTEIN"/>
    <property type="match status" value="1"/>
</dbReference>
<dbReference type="InterPro" id="IPR010131">
    <property type="entry name" value="MdtP/NodT-like"/>
</dbReference>
<keyword evidence="2" id="KW-0449">Lipoprotein</keyword>
<evidence type="ECO:0000256" key="2">
    <source>
        <dbReference type="RuleBase" id="RU362097"/>
    </source>
</evidence>
<dbReference type="SUPFAM" id="SSF56954">
    <property type="entry name" value="Outer membrane efflux proteins (OEP)"/>
    <property type="match status" value="1"/>
</dbReference>
<dbReference type="GO" id="GO:0015562">
    <property type="term" value="F:efflux transmembrane transporter activity"/>
    <property type="evidence" value="ECO:0007669"/>
    <property type="project" value="InterPro"/>
</dbReference>
<accession>A0A845AQC3</accession>
<dbReference type="Pfam" id="PF02321">
    <property type="entry name" value="OEP"/>
    <property type="match status" value="2"/>
</dbReference>
<evidence type="ECO:0000256" key="1">
    <source>
        <dbReference type="ARBA" id="ARBA00007613"/>
    </source>
</evidence>
<dbReference type="OrthoDB" id="9783100at2"/>
<dbReference type="PANTHER" id="PTHR30203:SF33">
    <property type="entry name" value="BLR4455 PROTEIN"/>
    <property type="match status" value="1"/>
</dbReference>
<comment type="caution">
    <text evidence="3">The sequence shown here is derived from an EMBL/GenBank/DDBJ whole genome shotgun (WGS) entry which is preliminary data.</text>
</comment>